<dbReference type="Gene3D" id="1.10.1740.10">
    <property type="match status" value="1"/>
</dbReference>
<dbReference type="Proteomes" id="UP000464178">
    <property type="component" value="Chromosome"/>
</dbReference>
<dbReference type="Pfam" id="PF04542">
    <property type="entry name" value="Sigma70_r2"/>
    <property type="match status" value="1"/>
</dbReference>
<protein>
    <recommendedName>
        <fullName evidence="9">HTH luxR-type domain-containing protein</fullName>
    </recommendedName>
</protein>
<dbReference type="InterPro" id="IPR039425">
    <property type="entry name" value="RNA_pol_sigma-70-like"/>
</dbReference>
<keyword evidence="4" id="KW-0804">Transcription</keyword>
<dbReference type="SUPFAM" id="SSF88659">
    <property type="entry name" value="Sigma3 and sigma4 domains of RNA polymerase sigma factors"/>
    <property type="match status" value="1"/>
</dbReference>
<dbReference type="EMBL" id="LR593886">
    <property type="protein sequence ID" value="VTR91904.1"/>
    <property type="molecule type" value="Genomic_DNA"/>
</dbReference>
<dbReference type="InterPro" id="IPR013249">
    <property type="entry name" value="RNA_pol_sigma70_r4_t2"/>
</dbReference>
<dbReference type="AlphaFoldDB" id="A0A6P2CW18"/>
<sequence length="211" mass="23194">MAPVTGRVVSCIRWRARDEWCRDWRAASQGADLVTDSVLPRIAAGDPAAVPDCIARYGGLVWSLARRFLGNPSDAEDAVQDVFIELWKNAGRYDPSRSSEPTYVTMIARRRLIDRKRRTGRAPTAQTLADEPVEPVTVARIDIEDEAAKAAAVLAELREDERRVIQLAVYQGLTHEAIAAQTGLPVGTVKTHIRRGLIRVRERLTAGGGAS</sequence>
<dbReference type="Pfam" id="PF08281">
    <property type="entry name" value="Sigma70_r4_2"/>
    <property type="match status" value="1"/>
</dbReference>
<proteinExistence type="inferred from homology"/>
<dbReference type="Gene3D" id="1.10.10.10">
    <property type="entry name" value="Winged helix-like DNA-binding domain superfamily/Winged helix DNA-binding domain"/>
    <property type="match status" value="1"/>
</dbReference>
<comment type="similarity">
    <text evidence="1">Belongs to the sigma-70 factor family. ECF subfamily.</text>
</comment>
<organism evidence="7 8">
    <name type="scientific">Gemmata massiliana</name>
    <dbReference type="NCBI Taxonomy" id="1210884"/>
    <lineage>
        <taxon>Bacteria</taxon>
        <taxon>Pseudomonadati</taxon>
        <taxon>Planctomycetota</taxon>
        <taxon>Planctomycetia</taxon>
        <taxon>Gemmatales</taxon>
        <taxon>Gemmataceae</taxon>
        <taxon>Gemmata</taxon>
    </lineage>
</organism>
<dbReference type="GO" id="GO:0006352">
    <property type="term" value="P:DNA-templated transcription initiation"/>
    <property type="evidence" value="ECO:0007669"/>
    <property type="project" value="InterPro"/>
</dbReference>
<dbReference type="SUPFAM" id="SSF88946">
    <property type="entry name" value="Sigma2 domain of RNA polymerase sigma factors"/>
    <property type="match status" value="1"/>
</dbReference>
<evidence type="ECO:0000313" key="7">
    <source>
        <dbReference type="EMBL" id="VTR91904.1"/>
    </source>
</evidence>
<evidence type="ECO:0008006" key="9">
    <source>
        <dbReference type="Google" id="ProtNLM"/>
    </source>
</evidence>
<name>A0A6P2CW18_9BACT</name>
<evidence type="ECO:0000256" key="3">
    <source>
        <dbReference type="ARBA" id="ARBA00023082"/>
    </source>
</evidence>
<dbReference type="InterPro" id="IPR013325">
    <property type="entry name" value="RNA_pol_sigma_r2"/>
</dbReference>
<gene>
    <name evidence="7" type="ORF">SOIL9_58100</name>
</gene>
<keyword evidence="2" id="KW-0805">Transcription regulation</keyword>
<dbReference type="PANTHER" id="PTHR43133:SF62">
    <property type="entry name" value="RNA POLYMERASE SIGMA FACTOR SIGZ"/>
    <property type="match status" value="1"/>
</dbReference>
<dbReference type="GO" id="GO:0016987">
    <property type="term" value="F:sigma factor activity"/>
    <property type="evidence" value="ECO:0007669"/>
    <property type="project" value="UniProtKB-KW"/>
</dbReference>
<evidence type="ECO:0000259" key="5">
    <source>
        <dbReference type="Pfam" id="PF04542"/>
    </source>
</evidence>
<keyword evidence="3" id="KW-0731">Sigma factor</keyword>
<dbReference type="InterPro" id="IPR014284">
    <property type="entry name" value="RNA_pol_sigma-70_dom"/>
</dbReference>
<dbReference type="InterPro" id="IPR013324">
    <property type="entry name" value="RNA_pol_sigma_r3/r4-like"/>
</dbReference>
<reference evidence="7 8" key="1">
    <citation type="submission" date="2019-05" db="EMBL/GenBank/DDBJ databases">
        <authorList>
            <consortium name="Science for Life Laboratories"/>
        </authorList>
    </citation>
    <scope>NUCLEOTIDE SEQUENCE [LARGE SCALE GENOMIC DNA]</scope>
    <source>
        <strain evidence="7">Soil9</strain>
    </source>
</reference>
<dbReference type="RefSeq" id="WP_232069548.1">
    <property type="nucleotide sequence ID" value="NZ_LR593886.1"/>
</dbReference>
<dbReference type="InterPro" id="IPR036388">
    <property type="entry name" value="WH-like_DNA-bd_sf"/>
</dbReference>
<dbReference type="GO" id="GO:0003677">
    <property type="term" value="F:DNA binding"/>
    <property type="evidence" value="ECO:0007669"/>
    <property type="project" value="InterPro"/>
</dbReference>
<dbReference type="KEGG" id="gms:SOIL9_58100"/>
<dbReference type="PANTHER" id="PTHR43133">
    <property type="entry name" value="RNA POLYMERASE ECF-TYPE SIGMA FACTO"/>
    <property type="match status" value="1"/>
</dbReference>
<evidence type="ECO:0000259" key="6">
    <source>
        <dbReference type="Pfam" id="PF08281"/>
    </source>
</evidence>
<dbReference type="NCBIfam" id="TIGR02937">
    <property type="entry name" value="sigma70-ECF"/>
    <property type="match status" value="1"/>
</dbReference>
<accession>A0A6P2CW18</accession>
<evidence type="ECO:0000256" key="4">
    <source>
        <dbReference type="ARBA" id="ARBA00023163"/>
    </source>
</evidence>
<feature type="domain" description="RNA polymerase sigma factor 70 region 4 type 2" evidence="6">
    <location>
        <begin position="152"/>
        <end position="198"/>
    </location>
</feature>
<keyword evidence="8" id="KW-1185">Reference proteome</keyword>
<dbReference type="CDD" id="cd06171">
    <property type="entry name" value="Sigma70_r4"/>
    <property type="match status" value="1"/>
</dbReference>
<evidence type="ECO:0000313" key="8">
    <source>
        <dbReference type="Proteomes" id="UP000464178"/>
    </source>
</evidence>
<feature type="domain" description="RNA polymerase sigma-70 region 2" evidence="5">
    <location>
        <begin position="54"/>
        <end position="121"/>
    </location>
</feature>
<evidence type="ECO:0000256" key="2">
    <source>
        <dbReference type="ARBA" id="ARBA00023015"/>
    </source>
</evidence>
<dbReference type="InterPro" id="IPR007627">
    <property type="entry name" value="RNA_pol_sigma70_r2"/>
</dbReference>
<evidence type="ECO:0000256" key="1">
    <source>
        <dbReference type="ARBA" id="ARBA00010641"/>
    </source>
</evidence>